<dbReference type="PANTHER" id="PTHR43280:SF27">
    <property type="entry name" value="TRANSCRIPTIONAL REGULATOR MTLR"/>
    <property type="match status" value="1"/>
</dbReference>
<keyword evidence="1" id="KW-0805">Transcription regulation</keyword>
<keyword evidence="3" id="KW-0804">Transcription</keyword>
<dbReference type="InterPro" id="IPR014710">
    <property type="entry name" value="RmlC-like_jellyroll"/>
</dbReference>
<evidence type="ECO:0000256" key="2">
    <source>
        <dbReference type="ARBA" id="ARBA00023125"/>
    </source>
</evidence>
<feature type="domain" description="HTH araC/xylS-type" evidence="4">
    <location>
        <begin position="187"/>
        <end position="285"/>
    </location>
</feature>
<keyword evidence="2" id="KW-0238">DNA-binding</keyword>
<dbReference type="OrthoDB" id="792101at2"/>
<evidence type="ECO:0000256" key="1">
    <source>
        <dbReference type="ARBA" id="ARBA00023015"/>
    </source>
</evidence>
<dbReference type="PROSITE" id="PS01124">
    <property type="entry name" value="HTH_ARAC_FAMILY_2"/>
    <property type="match status" value="1"/>
</dbReference>
<dbReference type="SUPFAM" id="SSF51182">
    <property type="entry name" value="RmlC-like cupins"/>
    <property type="match status" value="1"/>
</dbReference>
<dbReference type="Gene3D" id="2.60.120.10">
    <property type="entry name" value="Jelly Rolls"/>
    <property type="match status" value="1"/>
</dbReference>
<dbReference type="EMBL" id="BJYS01000003">
    <property type="protein sequence ID" value="GEO02932.1"/>
    <property type="molecule type" value="Genomic_DNA"/>
</dbReference>
<dbReference type="PANTHER" id="PTHR43280">
    <property type="entry name" value="ARAC-FAMILY TRANSCRIPTIONAL REGULATOR"/>
    <property type="match status" value="1"/>
</dbReference>
<protein>
    <submittedName>
        <fullName evidence="5">AraC family transcriptional regulator</fullName>
    </submittedName>
</protein>
<dbReference type="Pfam" id="PF12833">
    <property type="entry name" value="HTH_18"/>
    <property type="match status" value="1"/>
</dbReference>
<reference evidence="5 6" key="1">
    <citation type="submission" date="2019-07" db="EMBL/GenBank/DDBJ databases">
        <title>Whole genome shotgun sequence of Adhaeribacter aerolatus NBRC 106133.</title>
        <authorList>
            <person name="Hosoyama A."/>
            <person name="Uohara A."/>
            <person name="Ohji S."/>
            <person name="Ichikawa N."/>
        </authorList>
    </citation>
    <scope>NUCLEOTIDE SEQUENCE [LARGE SCALE GENOMIC DNA]</scope>
    <source>
        <strain evidence="5 6">NBRC 106133</strain>
    </source>
</reference>
<keyword evidence="6" id="KW-1185">Reference proteome</keyword>
<evidence type="ECO:0000259" key="4">
    <source>
        <dbReference type="PROSITE" id="PS01124"/>
    </source>
</evidence>
<evidence type="ECO:0000256" key="3">
    <source>
        <dbReference type="ARBA" id="ARBA00023163"/>
    </source>
</evidence>
<sequence>MKHALHKSQIPEAKTFVIKYLNDPCFDTKWHFHSEYQLFVVLESSGTRFIGDNISHFQEGDLVFTGPNLPHLWRNDEIYFDKANPLRVQGIVIYIPENFLGEGSLKKEEMLLIRQLFEKAARGIQIHGGTAARLTQMMQELLALKGIESIIQLLSILQVLAEAEEIEFISSIGYYNTSKETDKDKMSGVYNYILQNFKRNIMLEEVAALANMSPTTFSRYFKARTNKPFSVFISELRIGLACKLLMEEEESISQICYKCGFNTLSNFNKQFRNLMHKTPFEYRKEYAKIS</sequence>
<evidence type="ECO:0000313" key="5">
    <source>
        <dbReference type="EMBL" id="GEO02932.1"/>
    </source>
</evidence>
<dbReference type="SMART" id="SM00342">
    <property type="entry name" value="HTH_ARAC"/>
    <property type="match status" value="1"/>
</dbReference>
<dbReference type="SUPFAM" id="SSF46689">
    <property type="entry name" value="Homeodomain-like"/>
    <property type="match status" value="2"/>
</dbReference>
<dbReference type="InterPro" id="IPR009057">
    <property type="entry name" value="Homeodomain-like_sf"/>
</dbReference>
<proteinExistence type="predicted"/>
<dbReference type="InterPro" id="IPR011051">
    <property type="entry name" value="RmlC_Cupin_sf"/>
</dbReference>
<dbReference type="GO" id="GO:0043565">
    <property type="term" value="F:sequence-specific DNA binding"/>
    <property type="evidence" value="ECO:0007669"/>
    <property type="project" value="InterPro"/>
</dbReference>
<organism evidence="5 6">
    <name type="scientific">Adhaeribacter aerolatus</name>
    <dbReference type="NCBI Taxonomy" id="670289"/>
    <lineage>
        <taxon>Bacteria</taxon>
        <taxon>Pseudomonadati</taxon>
        <taxon>Bacteroidota</taxon>
        <taxon>Cytophagia</taxon>
        <taxon>Cytophagales</taxon>
        <taxon>Hymenobacteraceae</taxon>
        <taxon>Adhaeribacter</taxon>
    </lineage>
</organism>
<accession>A0A512AT90</accession>
<dbReference type="CDD" id="cd06976">
    <property type="entry name" value="cupin_MtlR-like_N"/>
    <property type="match status" value="1"/>
</dbReference>
<dbReference type="Proteomes" id="UP000321532">
    <property type="component" value="Unassembled WGS sequence"/>
</dbReference>
<dbReference type="Gene3D" id="1.10.10.60">
    <property type="entry name" value="Homeodomain-like"/>
    <property type="match status" value="2"/>
</dbReference>
<dbReference type="AlphaFoldDB" id="A0A512AT90"/>
<evidence type="ECO:0000313" key="6">
    <source>
        <dbReference type="Proteomes" id="UP000321532"/>
    </source>
</evidence>
<name>A0A512AT90_9BACT</name>
<dbReference type="GO" id="GO:0003700">
    <property type="term" value="F:DNA-binding transcription factor activity"/>
    <property type="evidence" value="ECO:0007669"/>
    <property type="project" value="InterPro"/>
</dbReference>
<dbReference type="RefSeq" id="WP_146894973.1">
    <property type="nucleotide sequence ID" value="NZ_BJYS01000003.1"/>
</dbReference>
<gene>
    <name evidence="5" type="ORF">AAE02nite_05960</name>
</gene>
<dbReference type="InterPro" id="IPR018060">
    <property type="entry name" value="HTH_AraC"/>
</dbReference>
<comment type="caution">
    <text evidence="5">The sequence shown here is derived from an EMBL/GenBank/DDBJ whole genome shotgun (WGS) entry which is preliminary data.</text>
</comment>